<reference evidence="2 3" key="1">
    <citation type="submission" date="2024-09" db="EMBL/GenBank/DDBJ databases">
        <authorList>
            <person name="Sun Q."/>
            <person name="Mori K."/>
        </authorList>
    </citation>
    <scope>NUCLEOTIDE SEQUENCE [LARGE SCALE GENOMIC DNA]</scope>
    <source>
        <strain evidence="2 3">CCM 7609</strain>
    </source>
</reference>
<gene>
    <name evidence="2" type="ORF">ACFFX0_15545</name>
</gene>
<feature type="region of interest" description="Disordered" evidence="1">
    <location>
        <begin position="1"/>
        <end position="54"/>
    </location>
</feature>
<organism evidence="2 3">
    <name type="scientific">Citricoccus parietis</name>
    <dbReference type="NCBI Taxonomy" id="592307"/>
    <lineage>
        <taxon>Bacteria</taxon>
        <taxon>Bacillati</taxon>
        <taxon>Actinomycetota</taxon>
        <taxon>Actinomycetes</taxon>
        <taxon>Micrococcales</taxon>
        <taxon>Micrococcaceae</taxon>
        <taxon>Citricoccus</taxon>
    </lineage>
</organism>
<protein>
    <submittedName>
        <fullName evidence="2">Uncharacterized protein</fullName>
    </submittedName>
</protein>
<name>A0ABV5G0S4_9MICC</name>
<feature type="compositionally biased region" description="Low complexity" evidence="1">
    <location>
        <begin position="9"/>
        <end position="19"/>
    </location>
</feature>
<sequence>MHLRAGLYAGSQRASASRRSTVETASARRGESAGSIFRAVTHNSRSPTASGRAR</sequence>
<dbReference type="EMBL" id="JBHMFI010000001">
    <property type="protein sequence ID" value="MFB9072533.1"/>
    <property type="molecule type" value="Genomic_DNA"/>
</dbReference>
<dbReference type="Proteomes" id="UP001589575">
    <property type="component" value="Unassembled WGS sequence"/>
</dbReference>
<comment type="caution">
    <text evidence="2">The sequence shown here is derived from an EMBL/GenBank/DDBJ whole genome shotgun (WGS) entry which is preliminary data.</text>
</comment>
<proteinExistence type="predicted"/>
<keyword evidence="3" id="KW-1185">Reference proteome</keyword>
<evidence type="ECO:0000313" key="3">
    <source>
        <dbReference type="Proteomes" id="UP001589575"/>
    </source>
</evidence>
<accession>A0ABV5G0S4</accession>
<evidence type="ECO:0000256" key="1">
    <source>
        <dbReference type="SAM" id="MobiDB-lite"/>
    </source>
</evidence>
<feature type="compositionally biased region" description="Polar residues" evidence="1">
    <location>
        <begin position="41"/>
        <end position="54"/>
    </location>
</feature>
<evidence type="ECO:0000313" key="2">
    <source>
        <dbReference type="EMBL" id="MFB9072533.1"/>
    </source>
</evidence>